<sequence length="1279" mass="144523">MFEDLLKGDFTNNPGQLNGFYKGAPSIVFSAAEEDVLAGKFNRTRIGRSSARLSLSTLEDFLIKGGFMEFKLCRLANTCRKTPPLHLSGKAPAGEEKDIGAQMLVGLQKGKWEKPKGRRRKRQEVSGKKGPSKPQLSFKEIQKPHVKSHPTLDAEESSATGGSDINTLKGSHVRNPKGMETPNFGVSHTPFPDLSFLEVPTPPSCLAIIPYTPQAPEMPPGHACTSSFPSLGSLDDGWIGTRFEVGETSSPVDTPYGCHSDGGEEEPPFDNSELLPLAMDNTIYPKSSLPLPRCPKKLDTYRIKLGFSHGFSSNNNKRWILWNQDSLILSNSYDEGQVTHCEFTLAHDSSPLIISCVYGSHSLVERRLLWDQLQSFCPLNEKWILGGDFNTILSPQDAKGQCTPNFQSMEEFQCCISNCKLHCPDPLGVFSLEVELHHLPKANSDHKALLLHCHYDQQLGARPFKFINSWTHHDKFLEVVKKSWDNSPTFGGMRGLLSKLKALKVDLKTWNHKEFGNIFDQAKKAEEYASLTQEAYDTDPTDWNREIAQLANAKMILAVKKEVEFWKQKDASALPDMDEVKHTIWEMDANSASGPDGFNEAENIFSLDPSDGNNILLQQARSELNKFVAREYSYWKQKANLKWVKEGDLNTKFFHAFLKHRRMHQSITSIKGRDNSWLTSWKDISDEALHFFHNLFTAEPTHPHSDFISNIPSILIPEDNNLLTSLPSMEEVKEAVWGLNPASSPEPDGFTDREEYLQWTTQPIQDLSFKEAFNIIQQEEEGETILPLQINWSSKQIPKVAFFQWRLYLNLLPFPSTLTKFGRLFPCCKLEGSSLFLREKSWSVVSPSKGVEARVTRVLKLYRTHKTKYNIEEDVHTPTENVEPVVHTPTEIEKDDTTGTITLMAEDTTKETTSPNIPDTNIGPILHSFELEGKDIADHILLVEEMFHELNRKVEGGNMIIKLDLSKAFDRMSWEYLENLLGAFGFNEYNKKLLLANLKATSFSVLINAYADDLVLFTNGKIRNLIRISNTILCFLQASGQQVNLQKSRFHTASNSTPQEILNKEKALKIQHDKDHLAYLGIPISRGILRKEECAYVIKKFDNLQSSWYNFPEEQVRNPILENLCGLNLNLPPASRNPITPEMIVVNQEPIVGDNHIERIISSHSIELVELVIEGTSSMKEQEVKFPITDSLIVGFHSKRQPALRATRGSSIWYPGIYMQVSASIAPPLMPHINVEESAQVFNENSEVELALPGKNYFGIEIRRFLLSRAELKDILLGF</sequence>
<dbReference type="Proteomes" id="UP000595140">
    <property type="component" value="Unassembled WGS sequence"/>
</dbReference>
<organism evidence="2 3">
    <name type="scientific">Cuscuta campestris</name>
    <dbReference type="NCBI Taxonomy" id="132261"/>
    <lineage>
        <taxon>Eukaryota</taxon>
        <taxon>Viridiplantae</taxon>
        <taxon>Streptophyta</taxon>
        <taxon>Embryophyta</taxon>
        <taxon>Tracheophyta</taxon>
        <taxon>Spermatophyta</taxon>
        <taxon>Magnoliopsida</taxon>
        <taxon>eudicotyledons</taxon>
        <taxon>Gunneridae</taxon>
        <taxon>Pentapetalae</taxon>
        <taxon>asterids</taxon>
        <taxon>lamiids</taxon>
        <taxon>Solanales</taxon>
        <taxon>Convolvulaceae</taxon>
        <taxon>Cuscuteae</taxon>
        <taxon>Cuscuta</taxon>
        <taxon>Cuscuta subgen. Grammica</taxon>
        <taxon>Cuscuta sect. Cleistogrammica</taxon>
    </lineage>
</organism>
<reference evidence="2 3" key="1">
    <citation type="submission" date="2018-04" db="EMBL/GenBank/DDBJ databases">
        <authorList>
            <person name="Vogel A."/>
        </authorList>
    </citation>
    <scope>NUCLEOTIDE SEQUENCE [LARGE SCALE GENOMIC DNA]</scope>
</reference>
<feature type="region of interest" description="Disordered" evidence="1">
    <location>
        <begin position="107"/>
        <end position="176"/>
    </location>
</feature>
<accession>A0A484L2V9</accession>
<evidence type="ECO:0000313" key="3">
    <source>
        <dbReference type="Proteomes" id="UP000595140"/>
    </source>
</evidence>
<evidence type="ECO:0000313" key="2">
    <source>
        <dbReference type="EMBL" id="VFQ70642.1"/>
    </source>
</evidence>
<dbReference type="EMBL" id="OOIL02000923">
    <property type="protein sequence ID" value="VFQ70642.1"/>
    <property type="molecule type" value="Genomic_DNA"/>
</dbReference>
<gene>
    <name evidence="2" type="ORF">CCAM_LOCUS12418</name>
</gene>
<dbReference type="InterPro" id="IPR052343">
    <property type="entry name" value="Retrotransposon-Effector_Assoc"/>
</dbReference>
<evidence type="ECO:0008006" key="4">
    <source>
        <dbReference type="Google" id="ProtNLM"/>
    </source>
</evidence>
<dbReference type="InterPro" id="IPR036691">
    <property type="entry name" value="Endo/exonu/phosph_ase_sf"/>
</dbReference>
<name>A0A484L2V9_9ASTE</name>
<feature type="compositionally biased region" description="Polar residues" evidence="1">
    <location>
        <begin position="157"/>
        <end position="169"/>
    </location>
</feature>
<dbReference type="OrthoDB" id="536038at2759"/>
<dbReference type="SUPFAM" id="SSF56219">
    <property type="entry name" value="DNase I-like"/>
    <property type="match status" value="1"/>
</dbReference>
<dbReference type="AlphaFoldDB" id="A0A484L2V9"/>
<keyword evidence="3" id="KW-1185">Reference proteome</keyword>
<dbReference type="PANTHER" id="PTHR46890">
    <property type="entry name" value="NON-LTR RETROLELEMENT REVERSE TRANSCRIPTASE-LIKE PROTEIN-RELATED"/>
    <property type="match status" value="1"/>
</dbReference>
<proteinExistence type="predicted"/>
<evidence type="ECO:0000256" key="1">
    <source>
        <dbReference type="SAM" id="MobiDB-lite"/>
    </source>
</evidence>
<dbReference type="Gene3D" id="3.60.10.10">
    <property type="entry name" value="Endonuclease/exonuclease/phosphatase"/>
    <property type="match status" value="1"/>
</dbReference>
<dbReference type="PANTHER" id="PTHR46890:SF48">
    <property type="entry name" value="RNA-DIRECTED DNA POLYMERASE"/>
    <property type="match status" value="1"/>
</dbReference>
<protein>
    <recommendedName>
        <fullName evidence="4">Reverse transcriptase domain-containing protein</fullName>
    </recommendedName>
</protein>